<dbReference type="PATRIC" id="fig|1203554.3.peg.775"/>
<dbReference type="Proteomes" id="UP000014400">
    <property type="component" value="Unassembled WGS sequence"/>
</dbReference>
<sequence>MKNAQIIHHYWTSPCGILDLASIGEELVMCDWAEGWHRAAALYRLTRLTKLPMVEDASSVIDLAQVQLAEYFD</sequence>
<protein>
    <recommendedName>
        <fullName evidence="3">Methylated-DNA-[protein]-cysteine S-methyltransferase DNA binding domain-containing protein</fullName>
    </recommendedName>
</protein>
<name>S3BF71_9BURK</name>
<accession>S3BF71</accession>
<dbReference type="GeneID" id="64061404"/>
<organism evidence="1 2">
    <name type="scientific">Sutterella wadsworthensis HGA0223</name>
    <dbReference type="NCBI Taxonomy" id="1203554"/>
    <lineage>
        <taxon>Bacteria</taxon>
        <taxon>Pseudomonadati</taxon>
        <taxon>Pseudomonadota</taxon>
        <taxon>Betaproteobacteria</taxon>
        <taxon>Burkholderiales</taxon>
        <taxon>Sutterellaceae</taxon>
        <taxon>Sutterella</taxon>
    </lineage>
</organism>
<evidence type="ECO:0000313" key="1">
    <source>
        <dbReference type="EMBL" id="EPD99968.1"/>
    </source>
</evidence>
<proteinExistence type="predicted"/>
<dbReference type="RefSeq" id="WP_016474112.1">
    <property type="nucleotide sequence ID" value="NZ_KE150480.1"/>
</dbReference>
<keyword evidence="2" id="KW-1185">Reference proteome</keyword>
<gene>
    <name evidence="1" type="ORF">HMPREF1476_00774</name>
</gene>
<comment type="caution">
    <text evidence="1">The sequence shown here is derived from an EMBL/GenBank/DDBJ whole genome shotgun (WGS) entry which is preliminary data.</text>
</comment>
<evidence type="ECO:0008006" key="3">
    <source>
        <dbReference type="Google" id="ProtNLM"/>
    </source>
</evidence>
<dbReference type="HOGENOM" id="CLU_2703510_0_0_4"/>
<evidence type="ECO:0000313" key="2">
    <source>
        <dbReference type="Proteomes" id="UP000014400"/>
    </source>
</evidence>
<dbReference type="AlphaFoldDB" id="S3BF71"/>
<dbReference type="EMBL" id="ATCF01000012">
    <property type="protein sequence ID" value="EPD99968.1"/>
    <property type="molecule type" value="Genomic_DNA"/>
</dbReference>
<dbReference type="STRING" id="1203554.HMPREF1476_00774"/>
<dbReference type="Gene3D" id="3.30.160.70">
    <property type="entry name" value="Methylated DNA-protein cysteine methyltransferase domain"/>
    <property type="match status" value="1"/>
</dbReference>
<reference evidence="1 2" key="1">
    <citation type="submission" date="2013-04" db="EMBL/GenBank/DDBJ databases">
        <title>The Genome Sequence of Sutterella wadsworthensis HGA0223.</title>
        <authorList>
            <consortium name="The Broad Institute Genomics Platform"/>
            <person name="Earl A."/>
            <person name="Ward D."/>
            <person name="Feldgarden M."/>
            <person name="Gevers D."/>
            <person name="Schmidt T.M."/>
            <person name="Dover J."/>
            <person name="Dai D."/>
            <person name="Walker B."/>
            <person name="Young S."/>
            <person name="Zeng Q."/>
            <person name="Gargeya S."/>
            <person name="Fitzgerald M."/>
            <person name="Haas B."/>
            <person name="Abouelleil A."/>
            <person name="Allen A.W."/>
            <person name="Alvarado L."/>
            <person name="Arachchi H.M."/>
            <person name="Berlin A.M."/>
            <person name="Chapman S.B."/>
            <person name="Gainer-Dewar J."/>
            <person name="Goldberg J."/>
            <person name="Griggs A."/>
            <person name="Gujja S."/>
            <person name="Hansen M."/>
            <person name="Howarth C."/>
            <person name="Imamovic A."/>
            <person name="Ireland A."/>
            <person name="Larimer J."/>
            <person name="McCowan C."/>
            <person name="Murphy C."/>
            <person name="Pearson M."/>
            <person name="Poon T.W."/>
            <person name="Priest M."/>
            <person name="Roberts A."/>
            <person name="Saif S."/>
            <person name="Shea T."/>
            <person name="Sisk P."/>
            <person name="Sykes S."/>
            <person name="Wortman J."/>
            <person name="Nusbaum C."/>
            <person name="Birren B."/>
        </authorList>
    </citation>
    <scope>NUCLEOTIDE SEQUENCE [LARGE SCALE GENOMIC DNA]</scope>
    <source>
        <strain evidence="1 2">HGA0223</strain>
    </source>
</reference>